<dbReference type="UniPathway" id="UPA00344"/>
<evidence type="ECO:0000313" key="8">
    <source>
        <dbReference type="EMBL" id="PAE87994.1"/>
    </source>
</evidence>
<evidence type="ECO:0000259" key="7">
    <source>
        <dbReference type="SMART" id="SM00852"/>
    </source>
</evidence>
<evidence type="ECO:0000256" key="4">
    <source>
        <dbReference type="ARBA" id="ARBA00015262"/>
    </source>
</evidence>
<organism evidence="8 9">
    <name type="scientific">Shouchella clausii</name>
    <name type="common">Alkalihalobacillus clausii</name>
    <dbReference type="NCBI Taxonomy" id="79880"/>
    <lineage>
        <taxon>Bacteria</taxon>
        <taxon>Bacillati</taxon>
        <taxon>Bacillota</taxon>
        <taxon>Bacilli</taxon>
        <taxon>Bacillales</taxon>
        <taxon>Bacillaceae</taxon>
        <taxon>Shouchella</taxon>
    </lineage>
</organism>
<dbReference type="AlphaFoldDB" id="A0A268NWZ6"/>
<evidence type="ECO:0000256" key="5">
    <source>
        <dbReference type="ARBA" id="ARBA00023150"/>
    </source>
</evidence>
<accession>A0A268NWZ6</accession>
<dbReference type="FunFam" id="3.40.980.10:FF:000006">
    <property type="entry name" value="Molybdenum cofactor biosynthesis protein B"/>
    <property type="match status" value="1"/>
</dbReference>
<dbReference type="InterPro" id="IPR008284">
    <property type="entry name" value="MoCF_biosynth_CS"/>
</dbReference>
<dbReference type="PIRSF" id="PIRSF006443">
    <property type="entry name" value="MoaB"/>
    <property type="match status" value="1"/>
</dbReference>
<proteinExistence type="inferred from homology"/>
<dbReference type="GO" id="GO:0006777">
    <property type="term" value="P:Mo-molybdopterin cofactor biosynthetic process"/>
    <property type="evidence" value="ECO:0007669"/>
    <property type="project" value="UniProtKB-UniRule"/>
</dbReference>
<dbReference type="EMBL" id="NPCC01000024">
    <property type="protein sequence ID" value="PAE87994.1"/>
    <property type="molecule type" value="Genomic_DNA"/>
</dbReference>
<dbReference type="PANTHER" id="PTHR43232:SF2">
    <property type="entry name" value="MOLYBDENUM COFACTOR BIOSYNTHESIS PROTEIN B"/>
    <property type="match status" value="1"/>
</dbReference>
<dbReference type="InterPro" id="IPR001453">
    <property type="entry name" value="MoaB/Mog_dom"/>
</dbReference>
<reference evidence="8 9" key="1">
    <citation type="submission" date="2017-07" db="EMBL/GenBank/DDBJ databases">
        <title>Isolation and whole genome analysis of endospore-forming bacteria from heroin.</title>
        <authorList>
            <person name="Kalinowski J."/>
            <person name="Ahrens B."/>
            <person name="Al-Dilaimi A."/>
            <person name="Winkler A."/>
            <person name="Wibberg D."/>
            <person name="Schleenbecker U."/>
            <person name="Ruckert C."/>
            <person name="Wolfel R."/>
            <person name="Grass G."/>
        </authorList>
    </citation>
    <scope>NUCLEOTIDE SEQUENCE [LARGE SCALE GENOMIC DNA]</scope>
    <source>
        <strain evidence="8 9">7539</strain>
    </source>
</reference>
<comment type="pathway">
    <text evidence="2 6">Cofactor biosynthesis; molybdopterin biosynthesis.</text>
</comment>
<evidence type="ECO:0000256" key="6">
    <source>
        <dbReference type="PIRNR" id="PIRNR006443"/>
    </source>
</evidence>
<dbReference type="Pfam" id="PF00994">
    <property type="entry name" value="MoCF_biosynth"/>
    <property type="match status" value="1"/>
</dbReference>
<dbReference type="CDD" id="cd00886">
    <property type="entry name" value="MogA_MoaB"/>
    <property type="match status" value="1"/>
</dbReference>
<evidence type="ECO:0000313" key="9">
    <source>
        <dbReference type="Proteomes" id="UP000216207"/>
    </source>
</evidence>
<dbReference type="NCBIfam" id="TIGR00177">
    <property type="entry name" value="molyb_syn"/>
    <property type="match status" value="1"/>
</dbReference>
<evidence type="ECO:0000256" key="3">
    <source>
        <dbReference type="ARBA" id="ARBA00006112"/>
    </source>
</evidence>
<keyword evidence="5 6" id="KW-0501">Molybdenum cofactor biosynthesis</keyword>
<gene>
    <name evidence="8" type="ORF">CHH72_15500</name>
</gene>
<evidence type="ECO:0000256" key="1">
    <source>
        <dbReference type="ARBA" id="ARBA00003487"/>
    </source>
</evidence>
<dbReference type="SMART" id="SM00852">
    <property type="entry name" value="MoCF_biosynth"/>
    <property type="match status" value="1"/>
</dbReference>
<dbReference type="PROSITE" id="PS01078">
    <property type="entry name" value="MOCF_BIOSYNTHESIS_1"/>
    <property type="match status" value="1"/>
</dbReference>
<protein>
    <recommendedName>
        <fullName evidence="4 6">Molybdenum cofactor biosynthesis protein B</fullName>
    </recommendedName>
</protein>
<dbReference type="PANTHER" id="PTHR43232">
    <property type="entry name" value="MOLYBDENUM COFACTOR BIOSYNTHESIS PROTEIN B"/>
    <property type="match status" value="1"/>
</dbReference>
<dbReference type="InterPro" id="IPR036425">
    <property type="entry name" value="MoaB/Mog-like_dom_sf"/>
</dbReference>
<comment type="caution">
    <text evidence="8">The sequence shown here is derived from an EMBL/GenBank/DDBJ whole genome shotgun (WGS) entry which is preliminary data.</text>
</comment>
<dbReference type="Gene3D" id="3.40.980.10">
    <property type="entry name" value="MoaB/Mog-like domain"/>
    <property type="match status" value="1"/>
</dbReference>
<evidence type="ECO:0000256" key="2">
    <source>
        <dbReference type="ARBA" id="ARBA00005046"/>
    </source>
</evidence>
<dbReference type="SUPFAM" id="SSF53218">
    <property type="entry name" value="Molybdenum cofactor biosynthesis proteins"/>
    <property type="match status" value="1"/>
</dbReference>
<dbReference type="GO" id="GO:0005829">
    <property type="term" value="C:cytosol"/>
    <property type="evidence" value="ECO:0007669"/>
    <property type="project" value="TreeGrafter"/>
</dbReference>
<comment type="similarity">
    <text evidence="3 6">Belongs to the MoaB/Mog family.</text>
</comment>
<dbReference type="InterPro" id="IPR012245">
    <property type="entry name" value="MoaB"/>
</dbReference>
<comment type="function">
    <text evidence="1 6">May be involved in the biosynthesis of molybdopterin.</text>
</comment>
<feature type="domain" description="MoaB/Mog" evidence="7">
    <location>
        <begin position="13"/>
        <end position="155"/>
    </location>
</feature>
<name>A0A268NWZ6_SHOCL</name>
<sequence length="162" mass="17719">MHHTHDVPVVKVAVLTLSDSRSEAEDKSGQTIQSLLGEHHQIVRYKLIADDAEKLHQTVTEWAQAVDIDAIITNGGTGLSKRDITIQTVYPLLDKEMKGFGELFRVKSYEQIGAKALLSNALAGVRENTAIFCLPGSKNAVAFAMEAFIVPILSHLAGELRK</sequence>
<dbReference type="Proteomes" id="UP000216207">
    <property type="component" value="Unassembled WGS sequence"/>
</dbReference>
<dbReference type="RefSeq" id="WP_073305118.1">
    <property type="nucleotide sequence ID" value="NZ_BOQQ01000009.1"/>
</dbReference>